<dbReference type="Gene3D" id="4.10.280.10">
    <property type="entry name" value="Helix-loop-helix DNA-binding domain"/>
    <property type="match status" value="1"/>
</dbReference>
<dbReference type="AlphaFoldDB" id="A0A921RGV7"/>
<feature type="compositionally biased region" description="Polar residues" evidence="4">
    <location>
        <begin position="132"/>
        <end position="147"/>
    </location>
</feature>
<evidence type="ECO:0000313" key="6">
    <source>
        <dbReference type="EMBL" id="KAG0539614.1"/>
    </source>
</evidence>
<keyword evidence="3" id="KW-0804">Transcription</keyword>
<comment type="similarity">
    <text evidence="1">Belongs to the bHLH protein family.</text>
</comment>
<dbReference type="PANTHER" id="PTHR46665:SF7">
    <property type="entry name" value="OS01G0773800 PROTEIN"/>
    <property type="match status" value="1"/>
</dbReference>
<sequence>MQASKRAAMDPFYFGPDQQLDAAAAAVVDEDYYLQASLGLVLSPPAPPPPAALSLPGSAFEAYHQQRRVPALLEHYSLTMSARGRRYSGEQNLHRRMFSYLRRVVAHGHGAAAASTGGADVVPPAFPAPADETTTTGGVGPSSQAPRSSRFRHIMRERLRRERLSQGFADLHALLPLGASSKGGKNDIVGAAAGYIRELGARKEWLSARNEVLLQRAATATRWRGGGGTRPSSVVGGGWGMVVKVRAESQDHSTAVDAFEKVLQRLKAMEELQVTAIRSRFCAGGMWMNVGVEGQVSTREVDVAITNALMELEGNDPRSSRPSFRCQVEISGQMG</sequence>
<organism evidence="6 7">
    <name type="scientific">Sorghum bicolor</name>
    <name type="common">Sorghum</name>
    <name type="synonym">Sorghum vulgare</name>
    <dbReference type="NCBI Taxonomy" id="4558"/>
    <lineage>
        <taxon>Eukaryota</taxon>
        <taxon>Viridiplantae</taxon>
        <taxon>Streptophyta</taxon>
        <taxon>Embryophyta</taxon>
        <taxon>Tracheophyta</taxon>
        <taxon>Spermatophyta</taxon>
        <taxon>Magnoliopsida</taxon>
        <taxon>Liliopsida</taxon>
        <taxon>Poales</taxon>
        <taxon>Poaceae</taxon>
        <taxon>PACMAD clade</taxon>
        <taxon>Panicoideae</taxon>
        <taxon>Andropogonodae</taxon>
        <taxon>Andropogoneae</taxon>
        <taxon>Sorghinae</taxon>
        <taxon>Sorghum</taxon>
    </lineage>
</organism>
<evidence type="ECO:0000256" key="1">
    <source>
        <dbReference type="ARBA" id="ARBA00005510"/>
    </source>
</evidence>
<evidence type="ECO:0000313" key="7">
    <source>
        <dbReference type="Proteomes" id="UP000807115"/>
    </source>
</evidence>
<dbReference type="PROSITE" id="PS50888">
    <property type="entry name" value="BHLH"/>
    <property type="match status" value="1"/>
</dbReference>
<dbReference type="InterPro" id="IPR011598">
    <property type="entry name" value="bHLH_dom"/>
</dbReference>
<reference evidence="6" key="2">
    <citation type="submission" date="2020-10" db="EMBL/GenBank/DDBJ databases">
        <authorList>
            <person name="Cooper E.A."/>
            <person name="Brenton Z.W."/>
            <person name="Flinn B.S."/>
            <person name="Jenkins J."/>
            <person name="Shu S."/>
            <person name="Flowers D."/>
            <person name="Luo F."/>
            <person name="Wang Y."/>
            <person name="Xia P."/>
            <person name="Barry K."/>
            <person name="Daum C."/>
            <person name="Lipzen A."/>
            <person name="Yoshinaga Y."/>
            <person name="Schmutz J."/>
            <person name="Saski C."/>
            <person name="Vermerris W."/>
            <person name="Kresovich S."/>
        </authorList>
    </citation>
    <scope>NUCLEOTIDE SEQUENCE</scope>
</reference>
<dbReference type="InterPro" id="IPR044658">
    <property type="entry name" value="bHLH92/bHLH041-like"/>
</dbReference>
<reference evidence="6" key="1">
    <citation type="journal article" date="2019" name="BMC Genomics">
        <title>A new reference genome for Sorghum bicolor reveals high levels of sequence similarity between sweet and grain genotypes: implications for the genetics of sugar metabolism.</title>
        <authorList>
            <person name="Cooper E.A."/>
            <person name="Brenton Z.W."/>
            <person name="Flinn B.S."/>
            <person name="Jenkins J."/>
            <person name="Shu S."/>
            <person name="Flowers D."/>
            <person name="Luo F."/>
            <person name="Wang Y."/>
            <person name="Xia P."/>
            <person name="Barry K."/>
            <person name="Daum C."/>
            <person name="Lipzen A."/>
            <person name="Yoshinaga Y."/>
            <person name="Schmutz J."/>
            <person name="Saski C."/>
            <person name="Vermerris W."/>
            <person name="Kresovich S."/>
        </authorList>
    </citation>
    <scope>NUCLEOTIDE SEQUENCE</scope>
</reference>
<dbReference type="InterPro" id="IPR036638">
    <property type="entry name" value="HLH_DNA-bd_sf"/>
</dbReference>
<dbReference type="GO" id="GO:0046983">
    <property type="term" value="F:protein dimerization activity"/>
    <property type="evidence" value="ECO:0007669"/>
    <property type="project" value="InterPro"/>
</dbReference>
<accession>A0A921RGV7</accession>
<dbReference type="SUPFAM" id="SSF47459">
    <property type="entry name" value="HLH, helix-loop-helix DNA-binding domain"/>
    <property type="match status" value="1"/>
</dbReference>
<dbReference type="SMART" id="SM00353">
    <property type="entry name" value="HLH"/>
    <property type="match status" value="1"/>
</dbReference>
<dbReference type="PANTHER" id="PTHR46665">
    <property type="entry name" value="TRANSCRIPTION FACTOR BHLH041-RELATED-RELATED"/>
    <property type="match status" value="1"/>
</dbReference>
<gene>
    <name evidence="6" type="ORF">BDA96_03G337800</name>
</gene>
<feature type="domain" description="BHLH" evidence="5">
    <location>
        <begin position="148"/>
        <end position="199"/>
    </location>
</feature>
<dbReference type="Pfam" id="PF00010">
    <property type="entry name" value="HLH"/>
    <property type="match status" value="1"/>
</dbReference>
<feature type="compositionally biased region" description="Low complexity" evidence="4">
    <location>
        <begin position="113"/>
        <end position="131"/>
    </location>
</feature>
<dbReference type="EMBL" id="CM027682">
    <property type="protein sequence ID" value="KAG0539614.1"/>
    <property type="molecule type" value="Genomic_DNA"/>
</dbReference>
<evidence type="ECO:0000256" key="4">
    <source>
        <dbReference type="SAM" id="MobiDB-lite"/>
    </source>
</evidence>
<dbReference type="Proteomes" id="UP000807115">
    <property type="component" value="Chromosome 3"/>
</dbReference>
<evidence type="ECO:0000256" key="2">
    <source>
        <dbReference type="ARBA" id="ARBA00023015"/>
    </source>
</evidence>
<protein>
    <recommendedName>
        <fullName evidence="5">BHLH domain-containing protein</fullName>
    </recommendedName>
</protein>
<keyword evidence="2" id="KW-0805">Transcription regulation</keyword>
<feature type="region of interest" description="Disordered" evidence="4">
    <location>
        <begin position="113"/>
        <end position="148"/>
    </location>
</feature>
<proteinExistence type="inferred from homology"/>
<name>A0A921RGV7_SORBI</name>
<comment type="caution">
    <text evidence="6">The sequence shown here is derived from an EMBL/GenBank/DDBJ whole genome shotgun (WGS) entry which is preliminary data.</text>
</comment>
<evidence type="ECO:0000256" key="3">
    <source>
        <dbReference type="ARBA" id="ARBA00023163"/>
    </source>
</evidence>
<evidence type="ECO:0000259" key="5">
    <source>
        <dbReference type="PROSITE" id="PS50888"/>
    </source>
</evidence>